<dbReference type="Proteomes" id="UP000284841">
    <property type="component" value="Unassembled WGS sequence"/>
</dbReference>
<sequence length="513" mass="57101">MEERIIIKNGRCMTMDERQTADWIVIEGERILAVGDGDGWREFAQGSYRLIDGQQRTVLPGFIDSHFHMVITGLAENFVNLEGARNFRSIGRSIKAARAKKKGELIVAKFLDATRLEEKRLPDRTVLDRYCNDAPVAVYSADYHVLILNTYGILYFKVPFTLDGVDLDEKGMPTGIFTNQAGSRLDTLIFNSFSDEDIDEAVSSTMDKMLGCGITTIAAMEGGNMNFAFGEDKQCEFIYQHGKKYPIDMELFYQTTNVDYVMEKGLKRLGGNLYLDGTMGARTAALSFDYADAPGCRGLFCIDENYLKDVVCRCYEKNLQVALDAIGDRAIELALDAFELAISKFGRKDHRSRIEHAELITEAQMKRAADLGIILSMTPAYEGIWGDKGGMYEQRLGGHYGRSNQFRQIFDSGIIVCGGSDSDITDPNPMVGIHDAVNHPVTCHRVSLEEALRMYTIHGAYALFKEDEIGSLTPGKVADVIILGQNLSKLSPDRLKTVKTAVTIKRGKVMVEG</sequence>
<dbReference type="EMBL" id="QRMS01000004">
    <property type="protein sequence ID" value="RHJ85911.1"/>
    <property type="molecule type" value="Genomic_DNA"/>
</dbReference>
<evidence type="ECO:0000313" key="2">
    <source>
        <dbReference type="EMBL" id="RHJ85911.1"/>
    </source>
</evidence>
<proteinExistence type="predicted"/>
<dbReference type="OrthoDB" id="9767366at2"/>
<dbReference type="PANTHER" id="PTHR22642">
    <property type="entry name" value="IMIDAZOLONEPROPIONASE"/>
    <property type="match status" value="1"/>
</dbReference>
<dbReference type="AlphaFoldDB" id="A0A415DYW8"/>
<dbReference type="InterPro" id="IPR032466">
    <property type="entry name" value="Metal_Hydrolase"/>
</dbReference>
<organism evidence="2 3">
    <name type="scientific">Emergencia timonensis</name>
    <dbReference type="NCBI Taxonomy" id="1776384"/>
    <lineage>
        <taxon>Bacteria</taxon>
        <taxon>Bacillati</taxon>
        <taxon>Bacillota</taxon>
        <taxon>Clostridia</taxon>
        <taxon>Peptostreptococcales</taxon>
        <taxon>Anaerovoracaceae</taxon>
        <taxon>Emergencia</taxon>
    </lineage>
</organism>
<dbReference type="SUPFAM" id="SSF51338">
    <property type="entry name" value="Composite domain of metallo-dependent hydrolases"/>
    <property type="match status" value="1"/>
</dbReference>
<dbReference type="STRING" id="1776384.GCA_900086585_01990"/>
<dbReference type="RefSeq" id="WP_118336081.1">
    <property type="nucleotide sequence ID" value="NZ_AP025567.1"/>
</dbReference>
<dbReference type="SUPFAM" id="SSF51556">
    <property type="entry name" value="Metallo-dependent hydrolases"/>
    <property type="match status" value="1"/>
</dbReference>
<evidence type="ECO:0000259" key="1">
    <source>
        <dbReference type="Pfam" id="PF07969"/>
    </source>
</evidence>
<dbReference type="PANTHER" id="PTHR22642:SF22">
    <property type="entry name" value="EXOENZYMES REGULATORY PROTEIN AEPA"/>
    <property type="match status" value="1"/>
</dbReference>
<dbReference type="Gene3D" id="3.20.20.140">
    <property type="entry name" value="Metal-dependent hydrolases"/>
    <property type="match status" value="1"/>
</dbReference>
<dbReference type="InterPro" id="IPR011059">
    <property type="entry name" value="Metal-dep_hydrolase_composite"/>
</dbReference>
<dbReference type="InterPro" id="IPR013108">
    <property type="entry name" value="Amidohydro_3"/>
</dbReference>
<feature type="domain" description="Amidohydrolase 3" evidence="1">
    <location>
        <begin position="50"/>
        <end position="510"/>
    </location>
</feature>
<dbReference type="CDD" id="cd01300">
    <property type="entry name" value="YtcJ_like"/>
    <property type="match status" value="1"/>
</dbReference>
<protein>
    <submittedName>
        <fullName evidence="2">Amidohydrolase</fullName>
    </submittedName>
</protein>
<accession>A0A415DYW8</accession>
<dbReference type="Gene3D" id="3.10.310.70">
    <property type="match status" value="1"/>
</dbReference>
<reference evidence="2 3" key="1">
    <citation type="submission" date="2018-08" db="EMBL/GenBank/DDBJ databases">
        <title>A genome reference for cultivated species of the human gut microbiota.</title>
        <authorList>
            <person name="Zou Y."/>
            <person name="Xue W."/>
            <person name="Luo G."/>
        </authorList>
    </citation>
    <scope>NUCLEOTIDE SEQUENCE [LARGE SCALE GENOMIC DNA]</scope>
    <source>
        <strain evidence="2 3">AM07-24</strain>
    </source>
</reference>
<comment type="caution">
    <text evidence="2">The sequence shown here is derived from an EMBL/GenBank/DDBJ whole genome shotgun (WGS) entry which is preliminary data.</text>
</comment>
<evidence type="ECO:0000313" key="3">
    <source>
        <dbReference type="Proteomes" id="UP000284841"/>
    </source>
</evidence>
<dbReference type="GO" id="GO:0016810">
    <property type="term" value="F:hydrolase activity, acting on carbon-nitrogen (but not peptide) bonds"/>
    <property type="evidence" value="ECO:0007669"/>
    <property type="project" value="InterPro"/>
</dbReference>
<name>A0A415DYW8_9FIRM</name>
<dbReference type="Gene3D" id="2.30.40.10">
    <property type="entry name" value="Urease, subunit C, domain 1"/>
    <property type="match status" value="1"/>
</dbReference>
<dbReference type="InterPro" id="IPR033932">
    <property type="entry name" value="YtcJ-like"/>
</dbReference>
<dbReference type="Pfam" id="PF07969">
    <property type="entry name" value="Amidohydro_3"/>
    <property type="match status" value="1"/>
</dbReference>
<keyword evidence="2" id="KW-0378">Hydrolase</keyword>
<keyword evidence="3" id="KW-1185">Reference proteome</keyword>
<gene>
    <name evidence="2" type="ORF">DW099_13775</name>
</gene>